<gene>
    <name evidence="2" type="ORF">C5167_050454</name>
</gene>
<dbReference type="Proteomes" id="UP000316621">
    <property type="component" value="Chromosome 8"/>
</dbReference>
<feature type="compositionally biased region" description="Polar residues" evidence="1">
    <location>
        <begin position="24"/>
        <end position="33"/>
    </location>
</feature>
<feature type="region of interest" description="Disordered" evidence="1">
    <location>
        <begin position="24"/>
        <end position="59"/>
    </location>
</feature>
<dbReference type="EMBL" id="CM010722">
    <property type="protein sequence ID" value="RZC74973.1"/>
    <property type="molecule type" value="Genomic_DNA"/>
</dbReference>
<protein>
    <submittedName>
        <fullName evidence="2">Uncharacterized protein</fullName>
    </submittedName>
</protein>
<reference evidence="2 3" key="1">
    <citation type="journal article" date="2018" name="Science">
        <title>The opium poppy genome and morphinan production.</title>
        <authorList>
            <person name="Guo L."/>
            <person name="Winzer T."/>
            <person name="Yang X."/>
            <person name="Li Y."/>
            <person name="Ning Z."/>
            <person name="He Z."/>
            <person name="Teodor R."/>
            <person name="Lu Y."/>
            <person name="Bowser T.A."/>
            <person name="Graham I.A."/>
            <person name="Ye K."/>
        </authorList>
    </citation>
    <scope>NUCLEOTIDE SEQUENCE [LARGE SCALE GENOMIC DNA]</scope>
    <source>
        <strain evidence="3">cv. HN1</strain>
        <tissue evidence="2">Leaves</tissue>
    </source>
</reference>
<sequence length="59" mass="6786">MIQSSNCFLELKLQKTPNPKLQLKPKTQVQFATTGKKRKTAEKTMDSRNYTNQSADKLK</sequence>
<evidence type="ECO:0000313" key="2">
    <source>
        <dbReference type="EMBL" id="RZC74973.1"/>
    </source>
</evidence>
<accession>A0A4Y7KNQ2</accession>
<proteinExistence type="predicted"/>
<name>A0A4Y7KNQ2_PAPSO</name>
<evidence type="ECO:0000313" key="3">
    <source>
        <dbReference type="Proteomes" id="UP000316621"/>
    </source>
</evidence>
<evidence type="ECO:0000256" key="1">
    <source>
        <dbReference type="SAM" id="MobiDB-lite"/>
    </source>
</evidence>
<organism evidence="2 3">
    <name type="scientific">Papaver somniferum</name>
    <name type="common">Opium poppy</name>
    <dbReference type="NCBI Taxonomy" id="3469"/>
    <lineage>
        <taxon>Eukaryota</taxon>
        <taxon>Viridiplantae</taxon>
        <taxon>Streptophyta</taxon>
        <taxon>Embryophyta</taxon>
        <taxon>Tracheophyta</taxon>
        <taxon>Spermatophyta</taxon>
        <taxon>Magnoliopsida</taxon>
        <taxon>Ranunculales</taxon>
        <taxon>Papaveraceae</taxon>
        <taxon>Papaveroideae</taxon>
        <taxon>Papaver</taxon>
    </lineage>
</organism>
<dbReference type="AlphaFoldDB" id="A0A4Y7KNQ2"/>
<keyword evidence="3" id="KW-1185">Reference proteome</keyword>
<feature type="compositionally biased region" description="Polar residues" evidence="1">
    <location>
        <begin position="47"/>
        <end position="59"/>
    </location>
</feature>
<dbReference type="Gramene" id="RZC74973">
    <property type="protein sequence ID" value="RZC74973"/>
    <property type="gene ID" value="C5167_050454"/>
</dbReference>